<evidence type="ECO:0000313" key="1">
    <source>
        <dbReference type="EMBL" id="KAK9737260.1"/>
    </source>
</evidence>
<dbReference type="Proteomes" id="UP001458880">
    <property type="component" value="Unassembled WGS sequence"/>
</dbReference>
<dbReference type="AlphaFoldDB" id="A0AAW1LPK6"/>
<name>A0AAW1LPK6_POPJA</name>
<evidence type="ECO:0000313" key="2">
    <source>
        <dbReference type="Proteomes" id="UP001458880"/>
    </source>
</evidence>
<gene>
    <name evidence="1" type="ORF">QE152_g10870</name>
</gene>
<reference evidence="1 2" key="1">
    <citation type="journal article" date="2024" name="BMC Genomics">
        <title>De novo assembly and annotation of Popillia japonica's genome with initial clues to its potential as an invasive pest.</title>
        <authorList>
            <person name="Cucini C."/>
            <person name="Boschi S."/>
            <person name="Funari R."/>
            <person name="Cardaioli E."/>
            <person name="Iannotti N."/>
            <person name="Marturano G."/>
            <person name="Paoli F."/>
            <person name="Bruttini M."/>
            <person name="Carapelli A."/>
            <person name="Frati F."/>
            <person name="Nardi F."/>
        </authorList>
    </citation>
    <scope>NUCLEOTIDE SEQUENCE [LARGE SCALE GENOMIC DNA]</scope>
    <source>
        <strain evidence="1">DMR45628</strain>
    </source>
</reference>
<keyword evidence="2" id="KW-1185">Reference proteome</keyword>
<dbReference type="EMBL" id="JASPKY010000102">
    <property type="protein sequence ID" value="KAK9737260.1"/>
    <property type="molecule type" value="Genomic_DNA"/>
</dbReference>
<organism evidence="1 2">
    <name type="scientific">Popillia japonica</name>
    <name type="common">Japanese beetle</name>
    <dbReference type="NCBI Taxonomy" id="7064"/>
    <lineage>
        <taxon>Eukaryota</taxon>
        <taxon>Metazoa</taxon>
        <taxon>Ecdysozoa</taxon>
        <taxon>Arthropoda</taxon>
        <taxon>Hexapoda</taxon>
        <taxon>Insecta</taxon>
        <taxon>Pterygota</taxon>
        <taxon>Neoptera</taxon>
        <taxon>Endopterygota</taxon>
        <taxon>Coleoptera</taxon>
        <taxon>Polyphaga</taxon>
        <taxon>Scarabaeiformia</taxon>
        <taxon>Scarabaeidae</taxon>
        <taxon>Rutelinae</taxon>
        <taxon>Popillia</taxon>
    </lineage>
</organism>
<proteinExistence type="predicted"/>
<protein>
    <recommendedName>
        <fullName evidence="3">Reverse transcriptase domain-containing protein</fullName>
    </recommendedName>
</protein>
<sequence>MSERSRIDALLRVVEGIVEAPGRLVMYADDATFISSDRDLQRLAMTVRAIETRAESWYSANRLMLNRDKTQKIVFSTASDVGADVPDAALLKTQKIVFSTASDVGADVPDAALLGVVLDSKLCWSSLISVNTAL</sequence>
<accession>A0AAW1LPK6</accession>
<comment type="caution">
    <text evidence="1">The sequence shown here is derived from an EMBL/GenBank/DDBJ whole genome shotgun (WGS) entry which is preliminary data.</text>
</comment>
<evidence type="ECO:0008006" key="3">
    <source>
        <dbReference type="Google" id="ProtNLM"/>
    </source>
</evidence>